<organism evidence="2 3">
    <name type="scientific">Pleurotus ostreatus</name>
    <name type="common">Oyster mushroom</name>
    <name type="synonym">White-rot fungus</name>
    <dbReference type="NCBI Taxonomy" id="5322"/>
    <lineage>
        <taxon>Eukaryota</taxon>
        <taxon>Fungi</taxon>
        <taxon>Dikarya</taxon>
        <taxon>Basidiomycota</taxon>
        <taxon>Agaricomycotina</taxon>
        <taxon>Agaricomycetes</taxon>
        <taxon>Agaricomycetidae</taxon>
        <taxon>Agaricales</taxon>
        <taxon>Pleurotineae</taxon>
        <taxon>Pleurotaceae</taxon>
        <taxon>Pleurotus</taxon>
    </lineage>
</organism>
<feature type="compositionally biased region" description="Basic and acidic residues" evidence="1">
    <location>
        <begin position="16"/>
        <end position="35"/>
    </location>
</feature>
<evidence type="ECO:0000313" key="3">
    <source>
        <dbReference type="Proteomes" id="UP000623687"/>
    </source>
</evidence>
<accession>A0A8H6ZHD8</accession>
<dbReference type="VEuPathDB" id="FungiDB:PC9H_001757"/>
<dbReference type="GeneID" id="59371598"/>
<reference evidence="2" key="1">
    <citation type="submission" date="2019-07" db="EMBL/GenBank/DDBJ databases">
        <authorList>
            <person name="Palmer J.M."/>
        </authorList>
    </citation>
    <scope>NUCLEOTIDE SEQUENCE</scope>
    <source>
        <strain evidence="2">PC9</strain>
    </source>
</reference>
<dbReference type="EMBL" id="JACETU010000010">
    <property type="protein sequence ID" value="KAF7419173.1"/>
    <property type="molecule type" value="Genomic_DNA"/>
</dbReference>
<proteinExistence type="predicted"/>
<comment type="caution">
    <text evidence="2">The sequence shown here is derived from an EMBL/GenBank/DDBJ whole genome shotgun (WGS) entry which is preliminary data.</text>
</comment>
<feature type="region of interest" description="Disordered" evidence="1">
    <location>
        <begin position="1"/>
        <end position="88"/>
    </location>
</feature>
<dbReference type="RefSeq" id="XP_036626027.1">
    <property type="nucleotide sequence ID" value="XM_036771406.1"/>
</dbReference>
<dbReference type="AlphaFoldDB" id="A0A8H6ZHD8"/>
<dbReference type="Proteomes" id="UP000623687">
    <property type="component" value="Unassembled WGS sequence"/>
</dbReference>
<gene>
    <name evidence="2" type="ORF">PC9H_001757</name>
</gene>
<sequence>MNDPSRHPSPQSEYTSKSEHQYFKDSDGQLDRVRWNSESTPAPEHEPRSQRSAVESLNVQQQRSAVFLPVTSTGRARAPDGADMTTNA</sequence>
<feature type="compositionally biased region" description="Polar residues" evidence="1">
    <location>
        <begin position="50"/>
        <end position="74"/>
    </location>
</feature>
<protein>
    <submittedName>
        <fullName evidence="2">Uncharacterized protein</fullName>
    </submittedName>
</protein>
<evidence type="ECO:0000313" key="2">
    <source>
        <dbReference type="EMBL" id="KAF7419173.1"/>
    </source>
</evidence>
<name>A0A8H6ZHD8_PLEOS</name>
<keyword evidence="3" id="KW-1185">Reference proteome</keyword>
<evidence type="ECO:0000256" key="1">
    <source>
        <dbReference type="SAM" id="MobiDB-lite"/>
    </source>
</evidence>